<sequence>MNRHNTRLEIGLQHYSLNIHTFSKTAKIEFPQHVPLLPPLSFAEGQKKI</sequence>
<evidence type="ECO:0000313" key="1">
    <source>
        <dbReference type="EMBL" id="JAH64783.1"/>
    </source>
</evidence>
<accession>A0A0E9UIK2</accession>
<dbReference type="EMBL" id="GBXM01043794">
    <property type="protein sequence ID" value="JAH64783.1"/>
    <property type="molecule type" value="Transcribed_RNA"/>
</dbReference>
<dbReference type="AlphaFoldDB" id="A0A0E9UIK2"/>
<proteinExistence type="predicted"/>
<reference evidence="1" key="2">
    <citation type="journal article" date="2015" name="Fish Shellfish Immunol.">
        <title>Early steps in the European eel (Anguilla anguilla)-Vibrio vulnificus interaction in the gills: Role of the RtxA13 toxin.</title>
        <authorList>
            <person name="Callol A."/>
            <person name="Pajuelo D."/>
            <person name="Ebbesson L."/>
            <person name="Teles M."/>
            <person name="MacKenzie S."/>
            <person name="Amaro C."/>
        </authorList>
    </citation>
    <scope>NUCLEOTIDE SEQUENCE</scope>
</reference>
<name>A0A0E9UIK2_ANGAN</name>
<organism evidence="1">
    <name type="scientific">Anguilla anguilla</name>
    <name type="common">European freshwater eel</name>
    <name type="synonym">Muraena anguilla</name>
    <dbReference type="NCBI Taxonomy" id="7936"/>
    <lineage>
        <taxon>Eukaryota</taxon>
        <taxon>Metazoa</taxon>
        <taxon>Chordata</taxon>
        <taxon>Craniata</taxon>
        <taxon>Vertebrata</taxon>
        <taxon>Euteleostomi</taxon>
        <taxon>Actinopterygii</taxon>
        <taxon>Neopterygii</taxon>
        <taxon>Teleostei</taxon>
        <taxon>Anguilliformes</taxon>
        <taxon>Anguillidae</taxon>
        <taxon>Anguilla</taxon>
    </lineage>
</organism>
<protein>
    <submittedName>
        <fullName evidence="1">Uncharacterized protein</fullName>
    </submittedName>
</protein>
<reference evidence="1" key="1">
    <citation type="submission" date="2014-11" db="EMBL/GenBank/DDBJ databases">
        <authorList>
            <person name="Amaro Gonzalez C."/>
        </authorList>
    </citation>
    <scope>NUCLEOTIDE SEQUENCE</scope>
</reference>